<dbReference type="PATRIC" id="fig|1257043.3.peg.2699"/>
<proteinExistence type="predicted"/>
<dbReference type="AlphaFoldDB" id="N9BXU2"/>
<accession>N9BXU2</accession>
<sequence length="37" mass="4288">MFSIFLLNDELDELLLIFVDLAHILMVNFVTLHALDV</sequence>
<feature type="transmembrane region" description="Helical" evidence="1">
    <location>
        <begin position="14"/>
        <end position="35"/>
    </location>
</feature>
<dbReference type="Proteomes" id="UP000013276">
    <property type="component" value="Unassembled WGS sequence"/>
</dbReference>
<keyword evidence="1" id="KW-0472">Membrane</keyword>
<evidence type="ECO:0000313" key="3">
    <source>
        <dbReference type="Proteomes" id="UP000013276"/>
    </source>
</evidence>
<keyword evidence="1" id="KW-1133">Transmembrane helix</keyword>
<protein>
    <submittedName>
        <fullName evidence="2">Uncharacterized protein</fullName>
    </submittedName>
</protein>
<comment type="caution">
    <text evidence="2">The sequence shown here is derived from an EMBL/GenBank/DDBJ whole genome shotgun (WGS) entry which is preliminary data.</text>
</comment>
<gene>
    <name evidence="2" type="ORF">F942_02763</name>
</gene>
<dbReference type="HOGENOM" id="CLU_3338993_0_0_6"/>
<evidence type="ECO:0000256" key="1">
    <source>
        <dbReference type="SAM" id="Phobius"/>
    </source>
</evidence>
<name>N9BXU2_9GAMM</name>
<organism evidence="2 3">
    <name type="scientific">Acinetobacter ursingii ANC 3649</name>
    <dbReference type="NCBI Taxonomy" id="1257043"/>
    <lineage>
        <taxon>Bacteria</taxon>
        <taxon>Pseudomonadati</taxon>
        <taxon>Pseudomonadota</taxon>
        <taxon>Gammaproteobacteria</taxon>
        <taxon>Moraxellales</taxon>
        <taxon>Moraxellaceae</taxon>
        <taxon>Acinetobacter</taxon>
    </lineage>
</organism>
<evidence type="ECO:0000313" key="2">
    <source>
        <dbReference type="EMBL" id="ENV78432.1"/>
    </source>
</evidence>
<keyword evidence="1" id="KW-0812">Transmembrane</keyword>
<keyword evidence="3" id="KW-1185">Reference proteome</keyword>
<dbReference type="EMBL" id="APQC01000020">
    <property type="protein sequence ID" value="ENV78432.1"/>
    <property type="molecule type" value="Genomic_DNA"/>
</dbReference>
<reference evidence="2 3" key="1">
    <citation type="submission" date="2013-02" db="EMBL/GenBank/DDBJ databases">
        <title>The Genome Sequence of Acinetobacter ursingii NIPH ANC_3649.</title>
        <authorList>
            <consortium name="The Broad Institute Genome Sequencing Platform"/>
            <consortium name="The Broad Institute Genome Sequencing Center for Infectious Disease"/>
            <person name="Cerqueira G."/>
            <person name="Feldgarden M."/>
            <person name="Courvalin P."/>
            <person name="Perichon B."/>
            <person name="Grillot-Courvalin C."/>
            <person name="Clermont D."/>
            <person name="Rocha E."/>
            <person name="Yoon E.-J."/>
            <person name="Nemec A."/>
            <person name="Walker B."/>
            <person name="Young S.K."/>
            <person name="Zeng Q."/>
            <person name="Gargeya S."/>
            <person name="Fitzgerald M."/>
            <person name="Haas B."/>
            <person name="Abouelleil A."/>
            <person name="Alvarado L."/>
            <person name="Arachchi H.M."/>
            <person name="Berlin A.M."/>
            <person name="Chapman S.B."/>
            <person name="Dewar J."/>
            <person name="Goldberg J."/>
            <person name="Griggs A."/>
            <person name="Gujja S."/>
            <person name="Hansen M."/>
            <person name="Howarth C."/>
            <person name="Imamovic A."/>
            <person name="Larimer J."/>
            <person name="McCowan C."/>
            <person name="Murphy C."/>
            <person name="Neiman D."/>
            <person name="Pearson M."/>
            <person name="Priest M."/>
            <person name="Roberts A."/>
            <person name="Saif S."/>
            <person name="Shea T."/>
            <person name="Sisk P."/>
            <person name="Sykes S."/>
            <person name="Wortman J."/>
            <person name="Nusbaum C."/>
            <person name="Birren B."/>
        </authorList>
    </citation>
    <scope>NUCLEOTIDE SEQUENCE [LARGE SCALE GENOMIC DNA]</scope>
    <source>
        <strain evidence="2 3">ANC 3649</strain>
    </source>
</reference>